<evidence type="ECO:0000313" key="1">
    <source>
        <dbReference type="EMBL" id="CDM62014.1"/>
    </source>
</evidence>
<reference evidence="1" key="1">
    <citation type="submission" date="2013-11" db="EMBL/GenBank/DDBJ databases">
        <title>Draft genome sequence of the broad-host-range Rhizobium sp. LPU83 strain, a member of the low-genetic diversity Oregon-like Rhizobium sp. group.</title>
        <authorList>
            <person name="Wibberg D."/>
            <person name="Puehler A."/>
            <person name="Schlueter A."/>
        </authorList>
    </citation>
    <scope>NUCLEOTIDE SEQUENCE [LARGE SCALE GENOMIC DNA]</scope>
    <source>
        <strain evidence="1">LPU83</strain>
        <plasmid evidence="1">pLPU83d</plasmid>
    </source>
</reference>
<dbReference type="HOGENOM" id="CLU_2755078_0_0_5"/>
<dbReference type="AlphaFoldDB" id="W6RML4"/>
<proteinExistence type="predicted"/>
<dbReference type="EMBL" id="HG916855">
    <property type="protein sequence ID" value="CDM62014.1"/>
    <property type="molecule type" value="Genomic_DNA"/>
</dbReference>
<dbReference type="KEGG" id="rhl:LPU83_pLPU83d_0643"/>
<evidence type="ECO:0000313" key="2">
    <source>
        <dbReference type="Proteomes" id="UP000019443"/>
    </source>
</evidence>
<name>W6RML4_9HYPH</name>
<dbReference type="Proteomes" id="UP000019443">
    <property type="component" value="Plasmid pLPU83d"/>
</dbReference>
<keyword evidence="1" id="KW-0614">Plasmid</keyword>
<sequence>MNDIDRPTLQRAPTLVGRKCHCGDWAGFSFVKGERDDWWCWKHYPYKTSARLEAALEAAEVARSFAAKVA</sequence>
<accession>W6RML4</accession>
<geneLocation type="plasmid" evidence="1 2">
    <name>pLPU83d</name>
</geneLocation>
<dbReference type="RefSeq" id="WP_040680913.1">
    <property type="nucleotide sequence ID" value="NZ_HG916855.1"/>
</dbReference>
<protein>
    <submittedName>
        <fullName evidence="1">Uncharacterized protein</fullName>
    </submittedName>
</protein>
<organism evidence="1 2">
    <name type="scientific">Rhizobium favelukesii</name>
    <dbReference type="NCBI Taxonomy" id="348824"/>
    <lineage>
        <taxon>Bacteria</taxon>
        <taxon>Pseudomonadati</taxon>
        <taxon>Pseudomonadota</taxon>
        <taxon>Alphaproteobacteria</taxon>
        <taxon>Hyphomicrobiales</taxon>
        <taxon>Rhizobiaceae</taxon>
        <taxon>Rhizobium/Agrobacterium group</taxon>
        <taxon>Rhizobium</taxon>
    </lineage>
</organism>
<keyword evidence="2" id="KW-1185">Reference proteome</keyword>
<gene>
    <name evidence="1" type="ORF">LPU83_pLPU83d_0643</name>
</gene>